<dbReference type="RefSeq" id="WP_217880385.1">
    <property type="nucleotide sequence ID" value="NZ_CP129946.1"/>
</dbReference>
<evidence type="ECO:0000313" key="5">
    <source>
        <dbReference type="Proteomes" id="UP001347174"/>
    </source>
</evidence>
<sequence>MLSNKSLALALCLTITGCAQTPQNDAEGGHWWSFGSDKTATKDAVSQTDAKPDAKPAAGAKPVEPVAAAAAPAPAAKADTGYSWWPFSTKSAEEKAADAKADLKADLKAATPTSDAAPVVAKTDTGPHWWWPFESKPKPLAKVDVTNVQMPDPKITQAWLDDYEPRLREAIKGSTLQLERRDNVLVVIAPVDGSYNPKRPAMLLPVTLGPFTRVAKAVEADPKTAVLVLGHVDATGSAPASQALSKERAQSIASIFSLSGLKQDRLMLRGMGDLMPRAANDSNQGRALNRRMEIMFTQRTTMLALLSKYNSGKTPPVAEMVAVQDVPAPAPAAKAKAPAKKAPAKKAAAKPAAKKAAAKPAAKKPAAAKAKAAAPASNDQAKN</sequence>
<name>A0ABZ2DIM6_9PSED</name>
<feature type="domain" description="OmpA-like" evidence="3">
    <location>
        <begin position="183"/>
        <end position="300"/>
    </location>
</feature>
<dbReference type="PROSITE" id="PS51123">
    <property type="entry name" value="OMPA_2"/>
    <property type="match status" value="1"/>
</dbReference>
<proteinExistence type="predicted"/>
<evidence type="ECO:0000256" key="2">
    <source>
        <dbReference type="SAM" id="MobiDB-lite"/>
    </source>
</evidence>
<dbReference type="PANTHER" id="PTHR30329">
    <property type="entry name" value="STATOR ELEMENT OF FLAGELLAR MOTOR COMPLEX"/>
    <property type="match status" value="1"/>
</dbReference>
<feature type="region of interest" description="Disordered" evidence="2">
    <location>
        <begin position="40"/>
        <end position="65"/>
    </location>
</feature>
<gene>
    <name evidence="4" type="ORF">QYQ93_07580</name>
</gene>
<organism evidence="4 5">
    <name type="scientific">Pseudomonas khavaziana</name>
    <dbReference type="NCBI Taxonomy" id="2842351"/>
    <lineage>
        <taxon>Bacteria</taxon>
        <taxon>Pseudomonadati</taxon>
        <taxon>Pseudomonadota</taxon>
        <taxon>Gammaproteobacteria</taxon>
        <taxon>Pseudomonadales</taxon>
        <taxon>Pseudomonadaceae</taxon>
        <taxon>Pseudomonas</taxon>
    </lineage>
</organism>
<feature type="compositionally biased region" description="Low complexity" evidence="2">
    <location>
        <begin position="358"/>
        <end position="376"/>
    </location>
</feature>
<dbReference type="InterPro" id="IPR006665">
    <property type="entry name" value="OmpA-like"/>
</dbReference>
<dbReference type="PROSITE" id="PS51257">
    <property type="entry name" value="PROKAR_LIPOPROTEIN"/>
    <property type="match status" value="1"/>
</dbReference>
<feature type="compositionally biased region" description="Low complexity" evidence="2">
    <location>
        <begin position="55"/>
        <end position="65"/>
    </location>
</feature>
<reference evidence="4 5" key="1">
    <citation type="submission" date="2023-07" db="EMBL/GenBank/DDBJ databases">
        <title>Plant endophyte Pseudomonas khavaziana can be used to control wheat stem rot.</title>
        <authorList>
            <person name="Guo S."/>
            <person name="Shen X."/>
        </authorList>
    </citation>
    <scope>NUCLEOTIDE SEQUENCE [LARGE SCALE GENOMIC DNA]</scope>
    <source>
        <strain evidence="4 5">SR9</strain>
    </source>
</reference>
<evidence type="ECO:0000259" key="3">
    <source>
        <dbReference type="PROSITE" id="PS51123"/>
    </source>
</evidence>
<dbReference type="PANTHER" id="PTHR30329:SF20">
    <property type="entry name" value="EXPORTED PROTEIN"/>
    <property type="match status" value="1"/>
</dbReference>
<accession>A0ABZ2DIM6</accession>
<dbReference type="EMBL" id="CP129946">
    <property type="protein sequence ID" value="WWA78094.1"/>
    <property type="molecule type" value="Genomic_DNA"/>
</dbReference>
<feature type="compositionally biased region" description="Basic residues" evidence="2">
    <location>
        <begin position="337"/>
        <end position="357"/>
    </location>
</feature>
<evidence type="ECO:0000256" key="1">
    <source>
        <dbReference type="PROSITE-ProRule" id="PRU00473"/>
    </source>
</evidence>
<protein>
    <submittedName>
        <fullName evidence="4">OmpA family protein</fullName>
    </submittedName>
</protein>
<keyword evidence="5" id="KW-1185">Reference proteome</keyword>
<dbReference type="InterPro" id="IPR050330">
    <property type="entry name" value="Bact_OuterMem_StrucFunc"/>
</dbReference>
<feature type="region of interest" description="Disordered" evidence="2">
    <location>
        <begin position="329"/>
        <end position="383"/>
    </location>
</feature>
<dbReference type="CDD" id="cd07185">
    <property type="entry name" value="OmpA_C-like"/>
    <property type="match status" value="1"/>
</dbReference>
<dbReference type="Proteomes" id="UP001347174">
    <property type="component" value="Chromosome"/>
</dbReference>
<keyword evidence="1" id="KW-0472">Membrane</keyword>
<evidence type="ECO:0000313" key="4">
    <source>
        <dbReference type="EMBL" id="WWA78094.1"/>
    </source>
</evidence>
<dbReference type="Pfam" id="PF00691">
    <property type="entry name" value="OmpA"/>
    <property type="match status" value="1"/>
</dbReference>